<evidence type="ECO:0000256" key="9">
    <source>
        <dbReference type="SAM" id="SignalP"/>
    </source>
</evidence>
<dbReference type="AlphaFoldDB" id="A0A4U6XSQ7"/>
<dbReference type="PANTHER" id="PTHR32361:SF9">
    <property type="entry name" value="FERRIC REDUCTASE TRANSMEMBRANE COMPONENT 3-RELATED"/>
    <property type="match status" value="1"/>
</dbReference>
<dbReference type="InterPro" id="IPR013130">
    <property type="entry name" value="Fe3_Rdtase_TM_dom"/>
</dbReference>
<feature type="transmembrane region" description="Helical" evidence="8">
    <location>
        <begin position="403"/>
        <end position="423"/>
    </location>
</feature>
<feature type="transmembrane region" description="Helical" evidence="8">
    <location>
        <begin position="435"/>
        <end position="453"/>
    </location>
</feature>
<dbReference type="GO" id="GO:0006879">
    <property type="term" value="P:intracellular iron ion homeostasis"/>
    <property type="evidence" value="ECO:0007669"/>
    <property type="project" value="TreeGrafter"/>
</dbReference>
<keyword evidence="12" id="KW-1185">Reference proteome</keyword>
<dbReference type="GO" id="GO:0006826">
    <property type="term" value="P:iron ion transport"/>
    <property type="evidence" value="ECO:0007669"/>
    <property type="project" value="TreeGrafter"/>
</dbReference>
<organism evidence="11 12">
    <name type="scientific">Colletotrichum tanaceti</name>
    <dbReference type="NCBI Taxonomy" id="1306861"/>
    <lineage>
        <taxon>Eukaryota</taxon>
        <taxon>Fungi</taxon>
        <taxon>Dikarya</taxon>
        <taxon>Ascomycota</taxon>
        <taxon>Pezizomycotina</taxon>
        <taxon>Sordariomycetes</taxon>
        <taxon>Hypocreomycetidae</taxon>
        <taxon>Glomerellales</taxon>
        <taxon>Glomerellaceae</taxon>
        <taxon>Colletotrichum</taxon>
        <taxon>Colletotrichum destructivum species complex</taxon>
    </lineage>
</organism>
<dbReference type="STRING" id="1306861.A0A4U6XSQ7"/>
<evidence type="ECO:0000256" key="5">
    <source>
        <dbReference type="ARBA" id="ARBA00023065"/>
    </source>
</evidence>
<dbReference type="CDD" id="cd06186">
    <property type="entry name" value="NOX_Duox_like_FAD_NADP"/>
    <property type="match status" value="1"/>
</dbReference>
<feature type="transmembrane region" description="Helical" evidence="8">
    <location>
        <begin position="292"/>
        <end position="316"/>
    </location>
</feature>
<feature type="transmembrane region" description="Helical" evidence="8">
    <location>
        <begin position="374"/>
        <end position="396"/>
    </location>
</feature>
<feature type="domain" description="Ferric oxidoreductase" evidence="10">
    <location>
        <begin position="302"/>
        <end position="419"/>
    </location>
</feature>
<evidence type="ECO:0000256" key="1">
    <source>
        <dbReference type="ARBA" id="ARBA00004141"/>
    </source>
</evidence>
<feature type="transmembrane region" description="Helical" evidence="8">
    <location>
        <begin position="260"/>
        <end position="280"/>
    </location>
</feature>
<gene>
    <name evidence="11" type="primary">FRE3</name>
    <name evidence="11" type="ORF">CTA1_8644</name>
</gene>
<protein>
    <submittedName>
        <fullName evidence="11">Ferric reductase transmembrane component 3</fullName>
    </submittedName>
</protein>
<keyword evidence="9" id="KW-0732">Signal</keyword>
<dbReference type="InterPro" id="IPR051410">
    <property type="entry name" value="Ferric/Cupric_Reductase"/>
</dbReference>
<dbReference type="InterPro" id="IPR039261">
    <property type="entry name" value="FNR_nucleotide-bd"/>
</dbReference>
<name>A0A4U6XSQ7_9PEZI</name>
<keyword evidence="6 8" id="KW-0472">Membrane</keyword>
<dbReference type="SUPFAM" id="SSF52343">
    <property type="entry name" value="Ferredoxin reductase-like, C-terminal NADP-linked domain"/>
    <property type="match status" value="1"/>
</dbReference>
<dbReference type="GO" id="GO:0005886">
    <property type="term" value="C:plasma membrane"/>
    <property type="evidence" value="ECO:0007669"/>
    <property type="project" value="TreeGrafter"/>
</dbReference>
<evidence type="ECO:0000256" key="7">
    <source>
        <dbReference type="SAM" id="MobiDB-lite"/>
    </source>
</evidence>
<dbReference type="EMBL" id="PJEX01000018">
    <property type="protein sequence ID" value="TKW58871.1"/>
    <property type="molecule type" value="Genomic_DNA"/>
</dbReference>
<proteinExistence type="predicted"/>
<dbReference type="OrthoDB" id="17725at2759"/>
<dbReference type="Proteomes" id="UP000310108">
    <property type="component" value="Unassembled WGS sequence"/>
</dbReference>
<sequence>MAGSAARSVFNLPLLTYLPFLLLLLLLPAVTADGIGVIGAGKWMYKPTCAHACRRLIANCPLLCSEDGTPSAHHKRHSHAGATPPECFLKDRAFLRTQALCMSQYCPRDDVAVSVMEEYWEGHLATGSVGDWSGALKPVMSYSEALMFAREDVEAVGEGNMPTAVPKKPLNQTNLIAEEDWLPSYNGQKSFEDGENGHGANSLAIAITTVTIPILLSFIRFLPARWTTPMTTRLDQPLFGHRHRVPLAGAVGLMPTRGQALFIAYVLLTNIFLVVFPHSLLQPNYMADSDRAQLTIIVGDRAGVLAFADFVAIFLFSSRNNVLLRLTDWSHSTFLLLHRWVAYACVGQTVLHSALMWYYYAEWSDWAAESRLPYWYWGIVGTLALCLVLPLSVLPVRRRVYEAFLAGHQVLAVLVLVACFLHIWHLFEYKWGYEIWIYVAGGLWGLDRILRVLRVVRNGIRTATVSVADRSQGDYLRVEIEGIAAEGHAYLYFPTLSWRFWENHPFSVLSSFAGSSTPLGSSHVSSGPRLAGDPEKTVQSTGVGAREILPRAESDSASDSGSRSSTGPVRPCTAFLVRPQTSATRVLASRVPPGASLRVPVLVESSYHANPAVRQLAQCSTLLCIAGGVGISAVIPVAKTFGGVRARLCWGVRDESFLRVVDGEMARLGPRVEVETRVGERLPIADIVAHELTRNDDKGDIGVVVCGPAGMADDVRKALGELVAQGRVKRGVVFIDEAFSW</sequence>
<evidence type="ECO:0000256" key="3">
    <source>
        <dbReference type="ARBA" id="ARBA00022692"/>
    </source>
</evidence>
<feature type="compositionally biased region" description="Low complexity" evidence="7">
    <location>
        <begin position="555"/>
        <end position="565"/>
    </location>
</feature>
<comment type="subcellular location">
    <subcellularLocation>
        <location evidence="1">Membrane</location>
        <topology evidence="1">Multi-pass membrane protein</topology>
    </subcellularLocation>
</comment>
<accession>A0A4U6XSQ7</accession>
<dbReference type="Pfam" id="PF01794">
    <property type="entry name" value="Ferric_reduct"/>
    <property type="match status" value="1"/>
</dbReference>
<feature type="region of interest" description="Disordered" evidence="7">
    <location>
        <begin position="523"/>
        <end position="571"/>
    </location>
</feature>
<keyword evidence="5" id="KW-0406">Ion transport</keyword>
<evidence type="ECO:0000256" key="6">
    <source>
        <dbReference type="ARBA" id="ARBA00023136"/>
    </source>
</evidence>
<feature type="chain" id="PRO_5020205112" evidence="9">
    <location>
        <begin position="33"/>
        <end position="741"/>
    </location>
</feature>
<feature type="transmembrane region" description="Helical" evidence="8">
    <location>
        <begin position="337"/>
        <end position="359"/>
    </location>
</feature>
<evidence type="ECO:0000256" key="8">
    <source>
        <dbReference type="SAM" id="Phobius"/>
    </source>
</evidence>
<evidence type="ECO:0000313" key="11">
    <source>
        <dbReference type="EMBL" id="TKW58871.1"/>
    </source>
</evidence>
<dbReference type="SFLD" id="SFLDG01168">
    <property type="entry name" value="Ferric_reductase_subgroup_(FRE"/>
    <property type="match status" value="1"/>
</dbReference>
<comment type="caution">
    <text evidence="11">The sequence shown here is derived from an EMBL/GenBank/DDBJ whole genome shotgun (WGS) entry which is preliminary data.</text>
</comment>
<evidence type="ECO:0000256" key="4">
    <source>
        <dbReference type="ARBA" id="ARBA00022989"/>
    </source>
</evidence>
<reference evidence="11 12" key="1">
    <citation type="journal article" date="2019" name="PLoS ONE">
        <title>Comparative genome analysis indicates high evolutionary potential of pathogenicity genes in Colletotrichum tanaceti.</title>
        <authorList>
            <person name="Lelwala R.V."/>
            <person name="Korhonen P.K."/>
            <person name="Young N.D."/>
            <person name="Scott J.B."/>
            <person name="Ades P.A."/>
            <person name="Gasser R.B."/>
            <person name="Taylor P.W.J."/>
        </authorList>
    </citation>
    <scope>NUCLEOTIDE SEQUENCE [LARGE SCALE GENOMIC DNA]</scope>
    <source>
        <strain evidence="11">BRIP57314</strain>
    </source>
</reference>
<dbReference type="Gene3D" id="3.40.50.80">
    <property type="entry name" value="Nucleotide-binding domain of ferredoxin-NADP reductase (FNR) module"/>
    <property type="match status" value="1"/>
</dbReference>
<evidence type="ECO:0000259" key="10">
    <source>
        <dbReference type="Pfam" id="PF01794"/>
    </source>
</evidence>
<keyword evidence="4 8" id="KW-1133">Transmembrane helix</keyword>
<dbReference type="GO" id="GO:0000293">
    <property type="term" value="F:ferric-chelate reductase activity"/>
    <property type="evidence" value="ECO:0007669"/>
    <property type="project" value="TreeGrafter"/>
</dbReference>
<dbReference type="SFLD" id="SFLDS00052">
    <property type="entry name" value="Ferric_Reductase_Domain"/>
    <property type="match status" value="1"/>
</dbReference>
<dbReference type="PANTHER" id="PTHR32361">
    <property type="entry name" value="FERRIC/CUPRIC REDUCTASE TRANSMEMBRANE COMPONENT"/>
    <property type="match status" value="1"/>
</dbReference>
<keyword evidence="2" id="KW-0813">Transport</keyword>
<evidence type="ECO:0000256" key="2">
    <source>
        <dbReference type="ARBA" id="ARBA00022448"/>
    </source>
</evidence>
<feature type="transmembrane region" description="Helical" evidence="8">
    <location>
        <begin position="203"/>
        <end position="223"/>
    </location>
</feature>
<keyword evidence="3 8" id="KW-0812">Transmembrane</keyword>
<evidence type="ECO:0000313" key="12">
    <source>
        <dbReference type="Proteomes" id="UP000310108"/>
    </source>
</evidence>
<dbReference type="GO" id="GO:0015677">
    <property type="term" value="P:copper ion import"/>
    <property type="evidence" value="ECO:0007669"/>
    <property type="project" value="TreeGrafter"/>
</dbReference>
<feature type="signal peptide" evidence="9">
    <location>
        <begin position="1"/>
        <end position="32"/>
    </location>
</feature>